<accession>A0A0A9HQJ8</accession>
<dbReference type="AlphaFoldDB" id="A0A0A9HQJ8"/>
<sequence length="44" mass="5212">MHTRCICRGGHWWGIYMSMYTHQKTHIMLLHKQVLYVGLAGIHC</sequence>
<reference evidence="1" key="1">
    <citation type="submission" date="2014-09" db="EMBL/GenBank/DDBJ databases">
        <authorList>
            <person name="Magalhaes I.L.F."/>
            <person name="Oliveira U."/>
            <person name="Santos F.R."/>
            <person name="Vidigal T.H.D.A."/>
            <person name="Brescovit A.D."/>
            <person name="Santos A.J."/>
        </authorList>
    </citation>
    <scope>NUCLEOTIDE SEQUENCE</scope>
    <source>
        <tissue evidence="1">Shoot tissue taken approximately 20 cm above the soil surface</tissue>
    </source>
</reference>
<dbReference type="EMBL" id="GBRH01158466">
    <property type="protein sequence ID" value="JAE39430.1"/>
    <property type="molecule type" value="Transcribed_RNA"/>
</dbReference>
<organism evidence="1">
    <name type="scientific">Arundo donax</name>
    <name type="common">Giant reed</name>
    <name type="synonym">Donax arundinaceus</name>
    <dbReference type="NCBI Taxonomy" id="35708"/>
    <lineage>
        <taxon>Eukaryota</taxon>
        <taxon>Viridiplantae</taxon>
        <taxon>Streptophyta</taxon>
        <taxon>Embryophyta</taxon>
        <taxon>Tracheophyta</taxon>
        <taxon>Spermatophyta</taxon>
        <taxon>Magnoliopsida</taxon>
        <taxon>Liliopsida</taxon>
        <taxon>Poales</taxon>
        <taxon>Poaceae</taxon>
        <taxon>PACMAD clade</taxon>
        <taxon>Arundinoideae</taxon>
        <taxon>Arundineae</taxon>
        <taxon>Arundo</taxon>
    </lineage>
</organism>
<evidence type="ECO:0000313" key="1">
    <source>
        <dbReference type="EMBL" id="JAE39430.1"/>
    </source>
</evidence>
<name>A0A0A9HQJ8_ARUDO</name>
<proteinExistence type="predicted"/>
<reference evidence="1" key="2">
    <citation type="journal article" date="2015" name="Data Brief">
        <title>Shoot transcriptome of the giant reed, Arundo donax.</title>
        <authorList>
            <person name="Barrero R.A."/>
            <person name="Guerrero F.D."/>
            <person name="Moolhuijzen P."/>
            <person name="Goolsby J.A."/>
            <person name="Tidwell J."/>
            <person name="Bellgard S.E."/>
            <person name="Bellgard M.I."/>
        </authorList>
    </citation>
    <scope>NUCLEOTIDE SEQUENCE</scope>
    <source>
        <tissue evidence="1">Shoot tissue taken approximately 20 cm above the soil surface</tissue>
    </source>
</reference>
<protein>
    <submittedName>
        <fullName evidence="1">Uncharacterized protein</fullName>
    </submittedName>
</protein>